<sequence>MVFATTNLQESAYSQEIAVGQELYEQNRASCHGKDGTGDGVMTKYLTIEPTDLTKIAQKNDGIFPYARIFRIIDGRETVRAHGETNMPVWGYSFRAGADAPKEASAREEFVSGQIAALAFYLATIQERE</sequence>
<gene>
    <name evidence="5" type="ORF">BXY53_0901</name>
</gene>
<keyword evidence="1" id="KW-0349">Heme</keyword>
<organism evidence="5 6">
    <name type="scientific">Dichotomicrobium thermohalophilum</name>
    <dbReference type="NCBI Taxonomy" id="933063"/>
    <lineage>
        <taxon>Bacteria</taxon>
        <taxon>Pseudomonadati</taxon>
        <taxon>Pseudomonadota</taxon>
        <taxon>Alphaproteobacteria</taxon>
        <taxon>Hyphomicrobiales</taxon>
        <taxon>Hyphomicrobiaceae</taxon>
        <taxon>Dichotomicrobium</taxon>
    </lineage>
</organism>
<evidence type="ECO:0000256" key="3">
    <source>
        <dbReference type="ARBA" id="ARBA00023004"/>
    </source>
</evidence>
<dbReference type="InterPro" id="IPR036909">
    <property type="entry name" value="Cyt_c-like_dom_sf"/>
</dbReference>
<dbReference type="RefSeq" id="WP_119060670.1">
    <property type="nucleotide sequence ID" value="NZ_QXDF01000001.1"/>
</dbReference>
<evidence type="ECO:0000256" key="1">
    <source>
        <dbReference type="ARBA" id="ARBA00022617"/>
    </source>
</evidence>
<dbReference type="GO" id="GO:0009055">
    <property type="term" value="F:electron transfer activity"/>
    <property type="evidence" value="ECO:0007669"/>
    <property type="project" value="InterPro"/>
</dbReference>
<dbReference type="Pfam" id="PF00034">
    <property type="entry name" value="Cytochrom_C"/>
    <property type="match status" value="1"/>
</dbReference>
<protein>
    <recommendedName>
        <fullName evidence="4">Cytochrome c domain-containing protein</fullName>
    </recommendedName>
</protein>
<keyword evidence="6" id="KW-1185">Reference proteome</keyword>
<evidence type="ECO:0000313" key="6">
    <source>
        <dbReference type="Proteomes" id="UP000266273"/>
    </source>
</evidence>
<reference evidence="5 6" key="1">
    <citation type="submission" date="2018-08" db="EMBL/GenBank/DDBJ databases">
        <title>Genomic Encyclopedia of Archaeal and Bacterial Type Strains, Phase II (KMG-II): from individual species to whole genera.</title>
        <authorList>
            <person name="Goeker M."/>
        </authorList>
    </citation>
    <scope>NUCLEOTIDE SEQUENCE [LARGE SCALE GENOMIC DNA]</scope>
    <source>
        <strain evidence="5 6">DSM 5002</strain>
    </source>
</reference>
<dbReference type="AlphaFoldDB" id="A0A397Q439"/>
<keyword evidence="3" id="KW-0408">Iron</keyword>
<dbReference type="OrthoDB" id="5514238at2"/>
<evidence type="ECO:0000313" key="5">
    <source>
        <dbReference type="EMBL" id="RIA55818.1"/>
    </source>
</evidence>
<dbReference type="InterPro" id="IPR009056">
    <property type="entry name" value="Cyt_c-like_dom"/>
</dbReference>
<name>A0A397Q439_9HYPH</name>
<dbReference type="GO" id="GO:0020037">
    <property type="term" value="F:heme binding"/>
    <property type="evidence" value="ECO:0007669"/>
    <property type="project" value="InterPro"/>
</dbReference>
<evidence type="ECO:0000259" key="4">
    <source>
        <dbReference type="Pfam" id="PF00034"/>
    </source>
</evidence>
<keyword evidence="2" id="KW-0479">Metal-binding</keyword>
<dbReference type="GO" id="GO:0046872">
    <property type="term" value="F:metal ion binding"/>
    <property type="evidence" value="ECO:0007669"/>
    <property type="project" value="UniProtKB-KW"/>
</dbReference>
<proteinExistence type="predicted"/>
<dbReference type="Gene3D" id="1.10.760.10">
    <property type="entry name" value="Cytochrome c-like domain"/>
    <property type="match status" value="1"/>
</dbReference>
<dbReference type="EMBL" id="QXDF01000001">
    <property type="protein sequence ID" value="RIA55818.1"/>
    <property type="molecule type" value="Genomic_DNA"/>
</dbReference>
<evidence type="ECO:0000256" key="2">
    <source>
        <dbReference type="ARBA" id="ARBA00022723"/>
    </source>
</evidence>
<dbReference type="SUPFAM" id="SSF46626">
    <property type="entry name" value="Cytochrome c"/>
    <property type="match status" value="1"/>
</dbReference>
<comment type="caution">
    <text evidence="5">The sequence shown here is derived from an EMBL/GenBank/DDBJ whole genome shotgun (WGS) entry which is preliminary data.</text>
</comment>
<feature type="domain" description="Cytochrome c" evidence="4">
    <location>
        <begin position="18"/>
        <end position="124"/>
    </location>
</feature>
<dbReference type="Proteomes" id="UP000266273">
    <property type="component" value="Unassembled WGS sequence"/>
</dbReference>
<accession>A0A397Q439</accession>